<keyword evidence="4" id="KW-1185">Reference proteome</keyword>
<dbReference type="Gene3D" id="3.30.559.10">
    <property type="entry name" value="Chloramphenicol acetyltransferase-like domain"/>
    <property type="match status" value="2"/>
</dbReference>
<accession>A0AAV0R9X3</accession>
<dbReference type="InterPro" id="IPR023213">
    <property type="entry name" value="CAT-like_dom_sf"/>
</dbReference>
<protein>
    <submittedName>
        <fullName evidence="3">Uncharacterized protein</fullName>
    </submittedName>
</protein>
<dbReference type="PANTHER" id="PTHR31625">
    <property type="match status" value="1"/>
</dbReference>
<name>A0AAV0R9X3_9ROSI</name>
<keyword evidence="2" id="KW-0012">Acyltransferase</keyword>
<dbReference type="InterPro" id="IPR051504">
    <property type="entry name" value="Plant_metabolite_acyltrans"/>
</dbReference>
<proteinExistence type="predicted"/>
<dbReference type="EMBL" id="CAMGYJ010000010">
    <property type="protein sequence ID" value="CAI0553297.1"/>
    <property type="molecule type" value="Genomic_DNA"/>
</dbReference>
<evidence type="ECO:0000256" key="2">
    <source>
        <dbReference type="ARBA" id="ARBA00023315"/>
    </source>
</evidence>
<evidence type="ECO:0000256" key="1">
    <source>
        <dbReference type="ARBA" id="ARBA00022679"/>
    </source>
</evidence>
<dbReference type="Proteomes" id="UP001154282">
    <property type="component" value="Unassembled WGS sequence"/>
</dbReference>
<dbReference type="Pfam" id="PF02458">
    <property type="entry name" value="Transferase"/>
    <property type="match status" value="1"/>
</dbReference>
<sequence>MENSHQSQSLKILHHFQVSPSPPPSADANLPLTFLDYPWLLCRPMQRLFFYESPLSTLQFTQTILPHLKTSLSAALHHFFPLVGHLISPAPPHRPYLRYSDGDSVPLTVAESAGDFDQIITNDHPRDARELRPFVPEMPRSTLEPDGTKLVPLLAVQITLFPGKGVCVGCQFAHVATDGMGFHHFVKFWASLFRSLHSGEKEDKKNTSPTVPSPARDRELIRGAYPGLESVLLNQWFEFGSSWDFDSGPTHYRDLSDKVRSTFVITRTNIEKMKLWVRGENPTPFRLSAFVVTTAFVWANLVKSQAVGDSSVGDEPDALYRLSFVADCRQRLQIELPPSYLGNCLGIYYVSMKKSDAVGEHGFAVAAEAIGRKVEELESGGGGPLRGAERWAPEWKALSEEGRLIAIAGSPRLKAYETDFGWGKPRKSEVVQVDCSPSVALCESCDGGGGVEVGLAMARSKMEVFSGLFHDFMGQIEEFPA</sequence>
<dbReference type="AlphaFoldDB" id="A0AAV0R9X3"/>
<evidence type="ECO:0000313" key="3">
    <source>
        <dbReference type="EMBL" id="CAI0553297.1"/>
    </source>
</evidence>
<comment type="caution">
    <text evidence="3">The sequence shown here is derived from an EMBL/GenBank/DDBJ whole genome shotgun (WGS) entry which is preliminary data.</text>
</comment>
<reference evidence="3" key="1">
    <citation type="submission" date="2022-08" db="EMBL/GenBank/DDBJ databases">
        <authorList>
            <person name="Gutierrez-Valencia J."/>
        </authorList>
    </citation>
    <scope>NUCLEOTIDE SEQUENCE</scope>
</reference>
<dbReference type="GO" id="GO:0016747">
    <property type="term" value="F:acyltransferase activity, transferring groups other than amino-acyl groups"/>
    <property type="evidence" value="ECO:0007669"/>
    <property type="project" value="UniProtKB-ARBA"/>
</dbReference>
<keyword evidence="1" id="KW-0808">Transferase</keyword>
<organism evidence="3 4">
    <name type="scientific">Linum tenue</name>
    <dbReference type="NCBI Taxonomy" id="586396"/>
    <lineage>
        <taxon>Eukaryota</taxon>
        <taxon>Viridiplantae</taxon>
        <taxon>Streptophyta</taxon>
        <taxon>Embryophyta</taxon>
        <taxon>Tracheophyta</taxon>
        <taxon>Spermatophyta</taxon>
        <taxon>Magnoliopsida</taxon>
        <taxon>eudicotyledons</taxon>
        <taxon>Gunneridae</taxon>
        <taxon>Pentapetalae</taxon>
        <taxon>rosids</taxon>
        <taxon>fabids</taxon>
        <taxon>Malpighiales</taxon>
        <taxon>Linaceae</taxon>
        <taxon>Linum</taxon>
    </lineage>
</organism>
<evidence type="ECO:0000313" key="4">
    <source>
        <dbReference type="Proteomes" id="UP001154282"/>
    </source>
</evidence>
<gene>
    <name evidence="3" type="ORF">LITE_LOCUS46791</name>
</gene>